<reference evidence="3" key="1">
    <citation type="submission" date="2021-01" db="EMBL/GenBank/DDBJ databases">
        <authorList>
            <consortium name="Genoscope - CEA"/>
            <person name="William W."/>
        </authorList>
    </citation>
    <scope>NUCLEOTIDE SEQUENCE</scope>
</reference>
<proteinExistence type="predicted"/>
<keyword evidence="1" id="KW-0175">Coiled coil</keyword>
<dbReference type="InterPro" id="IPR001194">
    <property type="entry name" value="cDENN_dom"/>
</dbReference>
<organism evidence="3 4">
    <name type="scientific">Paramecium pentaurelia</name>
    <dbReference type="NCBI Taxonomy" id="43138"/>
    <lineage>
        <taxon>Eukaryota</taxon>
        <taxon>Sar</taxon>
        <taxon>Alveolata</taxon>
        <taxon>Ciliophora</taxon>
        <taxon>Intramacronucleata</taxon>
        <taxon>Oligohymenophorea</taxon>
        <taxon>Peniculida</taxon>
        <taxon>Parameciidae</taxon>
        <taxon>Paramecium</taxon>
    </lineage>
</organism>
<evidence type="ECO:0000256" key="1">
    <source>
        <dbReference type="SAM" id="Coils"/>
    </source>
</evidence>
<dbReference type="EMBL" id="CAJJDO010000165">
    <property type="protein sequence ID" value="CAD8211738.1"/>
    <property type="molecule type" value="Genomic_DNA"/>
</dbReference>
<keyword evidence="4" id="KW-1185">Reference proteome</keyword>
<dbReference type="PANTHER" id="PTHR15288">
    <property type="entry name" value="DENN DOMAIN-CONTAINING PROTEIN 2"/>
    <property type="match status" value="1"/>
</dbReference>
<accession>A0A8S1YET1</accession>
<dbReference type="AlphaFoldDB" id="A0A8S1YET1"/>
<dbReference type="OrthoDB" id="304239at2759"/>
<comment type="caution">
    <text evidence="3">The sequence shown here is derived from an EMBL/GenBank/DDBJ whole genome shotgun (WGS) entry which is preliminary data.</text>
</comment>
<protein>
    <recommendedName>
        <fullName evidence="2">cDENN domain-containing protein</fullName>
    </recommendedName>
</protein>
<dbReference type="SMART" id="SM00799">
    <property type="entry name" value="DENN"/>
    <property type="match status" value="1"/>
</dbReference>
<evidence type="ECO:0000313" key="3">
    <source>
        <dbReference type="EMBL" id="CAD8211738.1"/>
    </source>
</evidence>
<name>A0A8S1YET1_9CILI</name>
<dbReference type="Pfam" id="PF02141">
    <property type="entry name" value="DENN"/>
    <property type="match status" value="1"/>
</dbReference>
<gene>
    <name evidence="3" type="ORF">PPENT_87.1.T1650013</name>
</gene>
<feature type="coiled-coil region" evidence="1">
    <location>
        <begin position="1"/>
        <end position="39"/>
    </location>
</feature>
<evidence type="ECO:0000259" key="2">
    <source>
        <dbReference type="SMART" id="SM00799"/>
    </source>
</evidence>
<feature type="domain" description="cDENN" evidence="2">
    <location>
        <begin position="264"/>
        <end position="509"/>
    </location>
</feature>
<sequence>MEQENAKLKKDIRELQQKLIEVDREIQIQQNNIEQYDKDKQLIMQKIRKLLIHKDNKFEKKIKEIIERLPCQIEQQSLRNLTNSIIQKGIGVLNALNLAYKNPYNEDYKRCKVLQNQSLFESFFIIGVKHKQFRDFQQQNRISLLKPKILYKQCKPDLTTIERTLWIDRSKEIKKYFENNLIVVERLYDHSEIENLIQRCLEEQNVLQENSFIFNLNSTQFDQQAPKNIELLTTFNYNRQLLVFVQGVDDYITTFQDDGFQYWKCKKYYCFMTYFPIPQIFDQLLKFVTNLMQIQRSDAMRKHKELINGRKIRREITQQEEVYYNFKIFQDIDAVNINYIVEKNLQNSINLLLKEYLDFDKPKINFNLKDCLQQELEISQKYLNYSLPIEQININNPEAFKKAKNQIIVNNMVKYAHVALQIFNYQEFFDIFQQILSEKQVVFFCPNINILTSVCYFFHQIIYPFIWLHPVIYYSNQETLDLLISETPMIIGINQRFYNDQKYQNLLKNNELMIIEIKVQKKRNFQIAVTSQLIQDNQNKFSLCIKTFNFFNVSSNIIGYKNKDFIFSLNFTQEQAEKCKEFLYKMIVLIETELIKKVVPDANPLFINNGWNKKLIKALIASQVFDNKDFIMNCVFDSKYFQTYLQEKYNYKGNNR</sequence>
<dbReference type="Proteomes" id="UP000689195">
    <property type="component" value="Unassembled WGS sequence"/>
</dbReference>
<dbReference type="PANTHER" id="PTHR15288:SF0">
    <property type="entry name" value="UDENN DOMAIN-CONTAINING PROTEIN"/>
    <property type="match status" value="1"/>
</dbReference>
<evidence type="ECO:0000313" key="4">
    <source>
        <dbReference type="Proteomes" id="UP000689195"/>
    </source>
</evidence>
<dbReference type="InterPro" id="IPR051942">
    <property type="entry name" value="DENN_domain_containing_2"/>
</dbReference>